<sequence>MSAPKVDVLGIMRRTSAGLHSVAGACKTDLTSPMRQAAEDVDEVIAAVDELLAADREYDSALEHHKELVRRVADGWLEIEFDALRKACENTVAAQLRRQRALERIGGAA</sequence>
<dbReference type="EMBL" id="JADIKM010000003">
    <property type="protein sequence ID" value="MFK2904552.1"/>
    <property type="molecule type" value="Genomic_DNA"/>
</dbReference>
<evidence type="ECO:0000313" key="2">
    <source>
        <dbReference type="Proteomes" id="UP001620460"/>
    </source>
</evidence>
<accession>A0ABW8JXP1</accession>
<comment type="caution">
    <text evidence="1">The sequence shown here is derived from an EMBL/GenBank/DDBJ whole genome shotgun (WGS) entry which is preliminary data.</text>
</comment>
<evidence type="ECO:0000313" key="1">
    <source>
        <dbReference type="EMBL" id="MFK2904552.1"/>
    </source>
</evidence>
<organism evidence="1 2">
    <name type="scientific">Dyella ginsengisoli</name>
    <dbReference type="NCBI Taxonomy" id="363848"/>
    <lineage>
        <taxon>Bacteria</taxon>
        <taxon>Pseudomonadati</taxon>
        <taxon>Pseudomonadota</taxon>
        <taxon>Gammaproteobacteria</taxon>
        <taxon>Lysobacterales</taxon>
        <taxon>Rhodanobacteraceae</taxon>
        <taxon>Dyella</taxon>
    </lineage>
</organism>
<name>A0ABW8JXP1_9GAMM</name>
<protein>
    <submittedName>
        <fullName evidence="1">Uncharacterized protein</fullName>
    </submittedName>
</protein>
<proteinExistence type="predicted"/>
<dbReference type="PROSITE" id="PS51257">
    <property type="entry name" value="PROKAR_LIPOPROTEIN"/>
    <property type="match status" value="1"/>
</dbReference>
<reference evidence="1 2" key="1">
    <citation type="submission" date="2020-10" db="EMBL/GenBank/DDBJ databases">
        <title>Phylogeny of dyella-like bacteria.</title>
        <authorList>
            <person name="Fu J."/>
        </authorList>
    </citation>
    <scope>NUCLEOTIDE SEQUENCE [LARGE SCALE GENOMIC DNA]</scope>
    <source>
        <strain evidence="1 2">Gsoil3046</strain>
    </source>
</reference>
<gene>
    <name evidence="1" type="ORF">ISP17_11300</name>
</gene>
<dbReference type="RefSeq" id="WP_404633177.1">
    <property type="nucleotide sequence ID" value="NZ_JADIKM010000003.1"/>
</dbReference>
<dbReference type="Proteomes" id="UP001620460">
    <property type="component" value="Unassembled WGS sequence"/>
</dbReference>
<keyword evidence="2" id="KW-1185">Reference proteome</keyword>